<feature type="compositionally biased region" description="Low complexity" evidence="1">
    <location>
        <begin position="404"/>
        <end position="414"/>
    </location>
</feature>
<evidence type="ECO:0000313" key="3">
    <source>
        <dbReference type="Proteomes" id="UP000728185"/>
    </source>
</evidence>
<feature type="compositionally biased region" description="Low complexity" evidence="1">
    <location>
        <begin position="112"/>
        <end position="135"/>
    </location>
</feature>
<dbReference type="Proteomes" id="UP000728185">
    <property type="component" value="Unassembled WGS sequence"/>
</dbReference>
<feature type="compositionally biased region" description="Basic and acidic residues" evidence="1">
    <location>
        <begin position="291"/>
        <end position="303"/>
    </location>
</feature>
<feature type="region of interest" description="Disordered" evidence="1">
    <location>
        <begin position="213"/>
        <end position="268"/>
    </location>
</feature>
<feature type="region of interest" description="Disordered" evidence="1">
    <location>
        <begin position="95"/>
        <end position="165"/>
    </location>
</feature>
<comment type="caution">
    <text evidence="2">The sequence shown here is derived from an EMBL/GenBank/DDBJ whole genome shotgun (WGS) entry which is preliminary data.</text>
</comment>
<organism evidence="2 3">
    <name type="scientific">Fasciolopsis buskii</name>
    <dbReference type="NCBI Taxonomy" id="27845"/>
    <lineage>
        <taxon>Eukaryota</taxon>
        <taxon>Metazoa</taxon>
        <taxon>Spiralia</taxon>
        <taxon>Lophotrochozoa</taxon>
        <taxon>Platyhelminthes</taxon>
        <taxon>Trematoda</taxon>
        <taxon>Digenea</taxon>
        <taxon>Plagiorchiida</taxon>
        <taxon>Echinostomata</taxon>
        <taxon>Echinostomatoidea</taxon>
        <taxon>Fasciolidae</taxon>
        <taxon>Fasciolopsis</taxon>
    </lineage>
</organism>
<reference evidence="2" key="1">
    <citation type="submission" date="2019-05" db="EMBL/GenBank/DDBJ databases">
        <title>Annotation for the trematode Fasciolopsis buski.</title>
        <authorList>
            <person name="Choi Y.-J."/>
        </authorList>
    </citation>
    <scope>NUCLEOTIDE SEQUENCE</scope>
    <source>
        <strain evidence="2">HT</strain>
        <tissue evidence="2">Whole worm</tissue>
    </source>
</reference>
<proteinExistence type="predicted"/>
<sequence>NLAAPTDLGDIVSSDSNEVKSRGRTLAFNSVKNILSKGNIPSHSLKEGKSDLSTEDLFSTKLSDKVDEGLGLDFGSSLLDEVFKCFSLNGTANTTEQKSEDLAGENKTFTISTPVNTSDSVTTSPTVSTVPLDPTQPTHDSKDDSSPVCNSETDSSGPERVTSKILTDVQPEVTFKPKYADISVVPPCKATASNRDSLSLDTDAQRILSCSNTLSSTVSKSTYSRSSDSRDTSRRSRTRTRGHPVGTSDDDQEVEVDASGPRSRWKRSTFGSLTRRSLSVSKVPGFSRDYGGQHDSESTDRLRSSKRLTISRPVLITKPIVSGDSSEDPLNLGQIPATSSSTLTSLCPGTIDRASLRSSASRDSSLTIVSAANDYLHCGGEGLDEHSLEVGRDGLLRQSSNRRSSMSPAPSLSSINQPYLRTGLGSGGAVGHLMSGSVAAGPASSGLRALRGGDVVFRAATHSVGGNWTTRRKPLGVTGSSLINSEPRTVGSRLGLTDHPASFGTSRSPDYLTHTTGSSSLLSRLDGLSIGSGSVQPGHRAVTGDTRQKGLTRSMSTVSSSSSSSSSSPLSPPSLVNSPARITDPTHGSVRLTNTLSQIGRNDVGGSGNYSSLTDNQIASFWGSTFANLLNGSPDAGEVVEEDVTLSEICE</sequence>
<feature type="region of interest" description="Disordered" evidence="1">
    <location>
        <begin position="398"/>
        <end position="417"/>
    </location>
</feature>
<feature type="compositionally biased region" description="Low complexity" evidence="1">
    <location>
        <begin position="554"/>
        <end position="579"/>
    </location>
</feature>
<evidence type="ECO:0000256" key="1">
    <source>
        <dbReference type="SAM" id="MobiDB-lite"/>
    </source>
</evidence>
<feature type="compositionally biased region" description="Low complexity" evidence="1">
    <location>
        <begin position="215"/>
        <end position="226"/>
    </location>
</feature>
<dbReference type="AlphaFoldDB" id="A0A8E0RPQ4"/>
<protein>
    <submittedName>
        <fullName evidence="2">Uncharacterized protein</fullName>
    </submittedName>
</protein>
<feature type="region of interest" description="Disordered" evidence="1">
    <location>
        <begin position="283"/>
        <end position="304"/>
    </location>
</feature>
<dbReference type="OrthoDB" id="6272706at2759"/>
<feature type="region of interest" description="Disordered" evidence="1">
    <location>
        <begin position="467"/>
        <end position="511"/>
    </location>
</feature>
<gene>
    <name evidence="2" type="ORF">FBUS_05208</name>
</gene>
<name>A0A8E0RPQ4_9TREM</name>
<keyword evidence="3" id="KW-1185">Reference proteome</keyword>
<feature type="compositionally biased region" description="Polar residues" evidence="1">
    <location>
        <begin position="147"/>
        <end position="156"/>
    </location>
</feature>
<feature type="region of interest" description="Disordered" evidence="1">
    <location>
        <begin position="531"/>
        <end position="588"/>
    </location>
</feature>
<accession>A0A8E0RPQ4</accession>
<feature type="non-terminal residue" evidence="2">
    <location>
        <position position="651"/>
    </location>
</feature>
<feature type="compositionally biased region" description="Polar residues" evidence="1">
    <location>
        <begin position="478"/>
        <end position="487"/>
    </location>
</feature>
<dbReference type="EMBL" id="LUCM01010902">
    <property type="protein sequence ID" value="KAA0184794.1"/>
    <property type="molecule type" value="Genomic_DNA"/>
</dbReference>
<evidence type="ECO:0000313" key="2">
    <source>
        <dbReference type="EMBL" id="KAA0184794.1"/>
    </source>
</evidence>